<keyword evidence="9" id="KW-1185">Reference proteome</keyword>
<dbReference type="GO" id="GO:0000978">
    <property type="term" value="F:RNA polymerase II cis-regulatory region sequence-specific DNA binding"/>
    <property type="evidence" value="ECO:0007669"/>
    <property type="project" value="TreeGrafter"/>
</dbReference>
<gene>
    <name evidence="8" type="ORF">DPX16_7590</name>
</gene>
<dbReference type="GO" id="GO:0001935">
    <property type="term" value="P:endothelial cell proliferation"/>
    <property type="evidence" value="ECO:0007669"/>
    <property type="project" value="UniProtKB-UniRule"/>
</dbReference>
<name>A0A3N0YR56_ANAGA</name>
<proteinExistence type="inferred from homology"/>
<dbReference type="AlphaFoldDB" id="A0A3N0YR56"/>
<dbReference type="PANTHER" id="PTHR46600:SF7">
    <property type="entry name" value="SI:DKEY-228B2.6-RELATED"/>
    <property type="match status" value="1"/>
</dbReference>
<keyword evidence="6" id="KW-0805">Transcription regulation</keyword>
<dbReference type="GO" id="GO:0003700">
    <property type="term" value="F:DNA-binding transcription factor activity"/>
    <property type="evidence" value="ECO:0007669"/>
    <property type="project" value="UniProtKB-UniRule"/>
</dbReference>
<evidence type="ECO:0000256" key="4">
    <source>
        <dbReference type="ARBA" id="ARBA00023125"/>
    </source>
</evidence>
<comment type="similarity">
    <text evidence="6">Belongs to the THAP1 family.</text>
</comment>
<dbReference type="PROSITE" id="PS50950">
    <property type="entry name" value="ZF_THAP"/>
    <property type="match status" value="3"/>
</dbReference>
<sequence>MVRTCAYPDCSNRLKTKRLRSLARTHSGVVTFHVFPTSEPARLKLWLIALRLDINKSINILKMMRVCSDHFSPDDFTFPGEDRVRLKPSAVPVVCPHPTKCAFPGCLNREKPARVRKSALPTPPDDRLTFHTFPLNDPERLTLWLLAVQRDVDLPLRYVKQMKLCSEHFSPDDFRPGLGKIRRFLKSTAVPSLCLKNTELWLLALHLDINTPEHALTLKRVCSEHFFDDDFHNSEEGKRRFLKASAVPMTCLQQAEDPERMKLWLLAIRRDVNTPVENFYKRVLCSEHFRTEDYKSDCGSTRRLLKSSAVPMPALFQPNEETVSDPDALSADDCGDIEEDDDDDDDVYFAEDFESTSGKQRNHRTCPVQRGQQSKLILTVSNQSTSTSPSPSIFGTYYALPPTWYYQMDDPAKIGLPIEGFSDVNISMDSAATSEGKMTKTMFKGLVHF</sequence>
<evidence type="ECO:0000256" key="6">
    <source>
        <dbReference type="RuleBase" id="RU369073"/>
    </source>
</evidence>
<keyword evidence="6" id="KW-0175">Coiled coil</keyword>
<keyword evidence="4 5" id="KW-0238">DNA-binding</keyword>
<dbReference type="EMBL" id="RJVU01028973">
    <property type="protein sequence ID" value="ROL48654.1"/>
    <property type="molecule type" value="Genomic_DNA"/>
</dbReference>
<reference evidence="8 9" key="1">
    <citation type="submission" date="2018-10" db="EMBL/GenBank/DDBJ databases">
        <title>Genome assembly for a Yunnan-Guizhou Plateau 3E fish, Anabarilius grahami (Regan), and its evolutionary and genetic applications.</title>
        <authorList>
            <person name="Jiang W."/>
        </authorList>
    </citation>
    <scope>NUCLEOTIDE SEQUENCE [LARGE SCALE GENOMIC DNA]</scope>
    <source>
        <strain evidence="8">AG-KIZ</strain>
        <tissue evidence="8">Muscle</tissue>
    </source>
</reference>
<dbReference type="GO" id="GO:0008270">
    <property type="term" value="F:zinc ion binding"/>
    <property type="evidence" value="ECO:0007669"/>
    <property type="project" value="UniProtKB-KW"/>
</dbReference>
<dbReference type="GO" id="GO:0006357">
    <property type="term" value="P:regulation of transcription by RNA polymerase II"/>
    <property type="evidence" value="ECO:0007669"/>
    <property type="project" value="TreeGrafter"/>
</dbReference>
<protein>
    <recommendedName>
        <fullName evidence="6">THAP domain-containing protein 1</fullName>
    </recommendedName>
</protein>
<keyword evidence="6" id="KW-0131">Cell cycle</keyword>
<organism evidence="8 9">
    <name type="scientific">Anabarilius grahami</name>
    <name type="common">Kanglang fish</name>
    <name type="synonym">Barilius grahami</name>
    <dbReference type="NCBI Taxonomy" id="495550"/>
    <lineage>
        <taxon>Eukaryota</taxon>
        <taxon>Metazoa</taxon>
        <taxon>Chordata</taxon>
        <taxon>Craniata</taxon>
        <taxon>Vertebrata</taxon>
        <taxon>Euteleostomi</taxon>
        <taxon>Actinopterygii</taxon>
        <taxon>Neopterygii</taxon>
        <taxon>Teleostei</taxon>
        <taxon>Ostariophysi</taxon>
        <taxon>Cypriniformes</taxon>
        <taxon>Xenocyprididae</taxon>
        <taxon>Xenocypridinae</taxon>
        <taxon>Xenocypridinae incertae sedis</taxon>
        <taxon>Anabarilius</taxon>
    </lineage>
</organism>
<dbReference type="Proteomes" id="UP000281406">
    <property type="component" value="Unassembled WGS sequence"/>
</dbReference>
<keyword evidence="3" id="KW-0862">Zinc</keyword>
<accession>A0A3N0YR56</accession>
<feature type="domain" description="THAP-type" evidence="7">
    <location>
        <begin position="1"/>
        <end position="95"/>
    </location>
</feature>
<evidence type="ECO:0000313" key="9">
    <source>
        <dbReference type="Proteomes" id="UP000281406"/>
    </source>
</evidence>
<comment type="caution">
    <text evidence="8">The sequence shown here is derived from an EMBL/GenBank/DDBJ whole genome shotgun (WGS) entry which is preliminary data.</text>
</comment>
<evidence type="ECO:0000256" key="5">
    <source>
        <dbReference type="PROSITE-ProRule" id="PRU00309"/>
    </source>
</evidence>
<keyword evidence="6" id="KW-0804">Transcription</keyword>
<feature type="domain" description="THAP-type" evidence="7">
    <location>
        <begin position="97"/>
        <end position="194"/>
    </location>
</feature>
<dbReference type="InterPro" id="IPR026516">
    <property type="entry name" value="THAP1/10"/>
</dbReference>
<dbReference type="GO" id="GO:0005654">
    <property type="term" value="C:nucleoplasm"/>
    <property type="evidence" value="ECO:0007669"/>
    <property type="project" value="UniProtKB-SubCell"/>
</dbReference>
<feature type="domain" description="THAP-type" evidence="7">
    <location>
        <begin position="218"/>
        <end position="314"/>
    </location>
</feature>
<evidence type="ECO:0000259" key="7">
    <source>
        <dbReference type="PROSITE" id="PS50950"/>
    </source>
</evidence>
<keyword evidence="1" id="KW-0479">Metal-binding</keyword>
<comment type="subcellular location">
    <subcellularLocation>
        <location evidence="6">Nucleus</location>
        <location evidence="6">Nucleoplasm</location>
    </subcellularLocation>
</comment>
<comment type="function">
    <text evidence="6">DNA-binding transcription regulator that regulates endothelial cell proliferation and G1/S cell-cycle progression. Specifically binds the 5'-[AT]NTNN[GT]GGCA[AGT]-3' core DNA sequence and acts by modulating expression of pRB-E2F cell-cycle target genes.</text>
</comment>
<dbReference type="SMART" id="SM00692">
    <property type="entry name" value="DM3"/>
    <property type="match status" value="3"/>
</dbReference>
<keyword evidence="2 5" id="KW-0863">Zinc-finger</keyword>
<dbReference type="SMART" id="SM00980">
    <property type="entry name" value="THAP"/>
    <property type="match status" value="3"/>
</dbReference>
<evidence type="ECO:0000256" key="2">
    <source>
        <dbReference type="ARBA" id="ARBA00022771"/>
    </source>
</evidence>
<evidence type="ECO:0000256" key="3">
    <source>
        <dbReference type="ARBA" id="ARBA00022833"/>
    </source>
</evidence>
<keyword evidence="6" id="KW-0539">Nucleus</keyword>
<dbReference type="InterPro" id="IPR006612">
    <property type="entry name" value="THAP_Znf"/>
</dbReference>
<dbReference type="OrthoDB" id="7331812at2759"/>
<evidence type="ECO:0000313" key="8">
    <source>
        <dbReference type="EMBL" id="ROL48654.1"/>
    </source>
</evidence>
<evidence type="ECO:0000256" key="1">
    <source>
        <dbReference type="ARBA" id="ARBA00022723"/>
    </source>
</evidence>
<dbReference type="Pfam" id="PF05485">
    <property type="entry name" value="THAP"/>
    <property type="match status" value="4"/>
</dbReference>
<dbReference type="PANTHER" id="PTHR46600">
    <property type="entry name" value="THAP DOMAIN-CONTAINING"/>
    <property type="match status" value="1"/>
</dbReference>
<dbReference type="SUPFAM" id="SSF57716">
    <property type="entry name" value="Glucocorticoid receptor-like (DNA-binding domain)"/>
    <property type="match status" value="3"/>
</dbReference>